<evidence type="ECO:0000313" key="1">
    <source>
        <dbReference type="EMBL" id="OGZ19326.1"/>
    </source>
</evidence>
<dbReference type="AlphaFoldDB" id="A0A1G2E0D5"/>
<name>A0A1G2E0D5_9BACT</name>
<dbReference type="Proteomes" id="UP000178106">
    <property type="component" value="Unassembled WGS sequence"/>
</dbReference>
<evidence type="ECO:0000313" key="2">
    <source>
        <dbReference type="Proteomes" id="UP000178106"/>
    </source>
</evidence>
<comment type="caution">
    <text evidence="1">The sequence shown here is derived from an EMBL/GenBank/DDBJ whole genome shotgun (WGS) entry which is preliminary data.</text>
</comment>
<proteinExistence type="predicted"/>
<sequence>MRSHSSARTRDEAIAEFCAHSKESIKWEAARLKWRQFSAEKIEDAQDVSAIRVAYVHTPRGSPEEKRALLKWISLATTSEEILEVYWETGDMTPEQDLARDKLIAYFDDLIDEYKTAHA</sequence>
<gene>
    <name evidence="1" type="ORF">A2494_01140</name>
</gene>
<organism evidence="1 2">
    <name type="scientific">Candidatus Lloydbacteria bacterium RIFOXYC12_FULL_46_25</name>
    <dbReference type="NCBI Taxonomy" id="1798670"/>
    <lineage>
        <taxon>Bacteria</taxon>
        <taxon>Candidatus Lloydiibacteriota</taxon>
    </lineage>
</organism>
<reference evidence="1 2" key="1">
    <citation type="journal article" date="2016" name="Nat. Commun.">
        <title>Thousands of microbial genomes shed light on interconnected biogeochemical processes in an aquifer system.</title>
        <authorList>
            <person name="Anantharaman K."/>
            <person name="Brown C.T."/>
            <person name="Hug L.A."/>
            <person name="Sharon I."/>
            <person name="Castelle C.J."/>
            <person name="Probst A.J."/>
            <person name="Thomas B.C."/>
            <person name="Singh A."/>
            <person name="Wilkins M.J."/>
            <person name="Karaoz U."/>
            <person name="Brodie E.L."/>
            <person name="Williams K.H."/>
            <person name="Hubbard S.S."/>
            <person name="Banfield J.F."/>
        </authorList>
    </citation>
    <scope>NUCLEOTIDE SEQUENCE [LARGE SCALE GENOMIC DNA]</scope>
</reference>
<dbReference type="EMBL" id="MHLU01000058">
    <property type="protein sequence ID" value="OGZ19326.1"/>
    <property type="molecule type" value="Genomic_DNA"/>
</dbReference>
<accession>A0A1G2E0D5</accession>
<protein>
    <submittedName>
        <fullName evidence="1">Uncharacterized protein</fullName>
    </submittedName>
</protein>